<accession>A0A9P6AKX6</accession>
<sequence length="153" mass="18412">MLQKWLWVTTDKEFDELWVKIRLSNPDSVPRSFVEYIEAEWLPDHWRIRWSAVAQQGQNIYERVDTNMLIEAWHHVLKGKFLQGKWNQRADHLICILIRNVELHYKTNYLWQEHGLEGPNLELQQHRNIQKQAQNITSQGIQVRNPCICFILV</sequence>
<dbReference type="EMBL" id="MU129089">
    <property type="protein sequence ID" value="KAF9507180.1"/>
    <property type="molecule type" value="Genomic_DNA"/>
</dbReference>
<comment type="caution">
    <text evidence="1">The sequence shown here is derived from an EMBL/GenBank/DDBJ whole genome shotgun (WGS) entry which is preliminary data.</text>
</comment>
<protein>
    <submittedName>
        <fullName evidence="1">Uncharacterized protein</fullName>
    </submittedName>
</protein>
<dbReference type="AlphaFoldDB" id="A0A9P6AKX6"/>
<reference evidence="1" key="1">
    <citation type="journal article" date="2020" name="Nat. Commun.">
        <title>Large-scale genome sequencing of mycorrhizal fungi provides insights into the early evolution of symbiotic traits.</title>
        <authorList>
            <person name="Miyauchi S."/>
            <person name="Kiss E."/>
            <person name="Kuo A."/>
            <person name="Drula E."/>
            <person name="Kohler A."/>
            <person name="Sanchez-Garcia M."/>
            <person name="Morin E."/>
            <person name="Andreopoulos B."/>
            <person name="Barry K.W."/>
            <person name="Bonito G."/>
            <person name="Buee M."/>
            <person name="Carver A."/>
            <person name="Chen C."/>
            <person name="Cichocki N."/>
            <person name="Clum A."/>
            <person name="Culley D."/>
            <person name="Crous P.W."/>
            <person name="Fauchery L."/>
            <person name="Girlanda M."/>
            <person name="Hayes R.D."/>
            <person name="Keri Z."/>
            <person name="LaButti K."/>
            <person name="Lipzen A."/>
            <person name="Lombard V."/>
            <person name="Magnuson J."/>
            <person name="Maillard F."/>
            <person name="Murat C."/>
            <person name="Nolan M."/>
            <person name="Ohm R.A."/>
            <person name="Pangilinan J."/>
            <person name="Pereira M.F."/>
            <person name="Perotto S."/>
            <person name="Peter M."/>
            <person name="Pfister S."/>
            <person name="Riley R."/>
            <person name="Sitrit Y."/>
            <person name="Stielow J.B."/>
            <person name="Szollosi G."/>
            <person name="Zifcakova L."/>
            <person name="Stursova M."/>
            <person name="Spatafora J.W."/>
            <person name="Tedersoo L."/>
            <person name="Vaario L.M."/>
            <person name="Yamada A."/>
            <person name="Yan M."/>
            <person name="Wang P."/>
            <person name="Xu J."/>
            <person name="Bruns T."/>
            <person name="Baldrian P."/>
            <person name="Vilgalys R."/>
            <person name="Dunand C."/>
            <person name="Henrissat B."/>
            <person name="Grigoriev I.V."/>
            <person name="Hibbett D."/>
            <person name="Nagy L.G."/>
            <person name="Martin F.M."/>
        </authorList>
    </citation>
    <scope>NUCLEOTIDE SEQUENCE</scope>
    <source>
        <strain evidence="1">UP504</strain>
    </source>
</reference>
<name>A0A9P6AKX6_9AGAM</name>
<proteinExistence type="predicted"/>
<keyword evidence="2" id="KW-1185">Reference proteome</keyword>
<organism evidence="1 2">
    <name type="scientific">Hydnum rufescens UP504</name>
    <dbReference type="NCBI Taxonomy" id="1448309"/>
    <lineage>
        <taxon>Eukaryota</taxon>
        <taxon>Fungi</taxon>
        <taxon>Dikarya</taxon>
        <taxon>Basidiomycota</taxon>
        <taxon>Agaricomycotina</taxon>
        <taxon>Agaricomycetes</taxon>
        <taxon>Cantharellales</taxon>
        <taxon>Hydnaceae</taxon>
        <taxon>Hydnum</taxon>
    </lineage>
</organism>
<gene>
    <name evidence="1" type="ORF">BS47DRAFT_1304391</name>
</gene>
<evidence type="ECO:0000313" key="1">
    <source>
        <dbReference type="EMBL" id="KAF9507180.1"/>
    </source>
</evidence>
<dbReference type="Proteomes" id="UP000886523">
    <property type="component" value="Unassembled WGS sequence"/>
</dbReference>
<evidence type="ECO:0000313" key="2">
    <source>
        <dbReference type="Proteomes" id="UP000886523"/>
    </source>
</evidence>
<dbReference type="OrthoDB" id="3247294at2759"/>